<sequence>MIKIIFWVLISLIAYTYLIYPYLLKILAKSKKPITPNFYQPMVSIVIPAYNEALLIESKIDSICTGNYPLNKIEIIVYSDGSTDATKDIVLKTIEKYPFIRFYEKTDRNGKAFVVNQLVKLAKYDIVFLTDANIIFAADTINNNVKNYKNDKIGLVGSYVINQSQIDKNHTIQEESYVSWENEIKYNEGLIWGCTIAPFGACLSFRKKLFGPIPKNFLVDDFFIAATVSKNKYQCIIEKSSVCYEKPNGLLALEMKRRKRISCGNYQNLKHFFGLFINIFTPLGFCFWSHKGIRWLVPFFFVFLFMANFYLYQNGTIYQLGFFFQLFFYCTPLTYQLTKPIKPLNKIIKFAHYFLMMNFSLLVGFCQYVKGVKVGYWEISQRVK</sequence>
<dbReference type="Proteomes" id="UP000660024">
    <property type="component" value="Unassembled WGS sequence"/>
</dbReference>
<evidence type="ECO:0000256" key="3">
    <source>
        <dbReference type="ARBA" id="ARBA00022679"/>
    </source>
</evidence>
<dbReference type="PANTHER" id="PTHR43630">
    <property type="entry name" value="POLY-BETA-1,6-N-ACETYL-D-GLUCOSAMINE SYNTHASE"/>
    <property type="match status" value="1"/>
</dbReference>
<organism evidence="6 7">
    <name type="scientific">Pedobacter segetis</name>
    <dbReference type="NCBI Taxonomy" id="2793069"/>
    <lineage>
        <taxon>Bacteria</taxon>
        <taxon>Pseudomonadati</taxon>
        <taxon>Bacteroidota</taxon>
        <taxon>Sphingobacteriia</taxon>
        <taxon>Sphingobacteriales</taxon>
        <taxon>Sphingobacteriaceae</taxon>
        <taxon>Pedobacter</taxon>
    </lineage>
</organism>
<keyword evidence="3" id="KW-0808">Transferase</keyword>
<evidence type="ECO:0000259" key="5">
    <source>
        <dbReference type="Pfam" id="PF00535"/>
    </source>
</evidence>
<evidence type="ECO:0000313" key="6">
    <source>
        <dbReference type="EMBL" id="MBK0382117.1"/>
    </source>
</evidence>
<keyword evidence="7" id="KW-1185">Reference proteome</keyword>
<feature type="transmembrane region" description="Helical" evidence="4">
    <location>
        <begin position="350"/>
        <end position="370"/>
    </location>
</feature>
<evidence type="ECO:0000256" key="1">
    <source>
        <dbReference type="ARBA" id="ARBA00006739"/>
    </source>
</evidence>
<comment type="similarity">
    <text evidence="1">Belongs to the glycosyltransferase 2 family.</text>
</comment>
<keyword evidence="4" id="KW-0472">Membrane</keyword>
<evidence type="ECO:0000256" key="2">
    <source>
        <dbReference type="ARBA" id="ARBA00022676"/>
    </source>
</evidence>
<protein>
    <submittedName>
        <fullName evidence="6">Glycosyltransferase</fullName>
    </submittedName>
</protein>
<gene>
    <name evidence="6" type="ORF">I5M32_04020</name>
</gene>
<keyword evidence="4" id="KW-0812">Transmembrane</keyword>
<feature type="domain" description="Glycosyltransferase 2-like" evidence="5">
    <location>
        <begin position="44"/>
        <end position="187"/>
    </location>
</feature>
<dbReference type="InterPro" id="IPR001173">
    <property type="entry name" value="Glyco_trans_2-like"/>
</dbReference>
<reference evidence="6 7" key="1">
    <citation type="submission" date="2020-12" db="EMBL/GenBank/DDBJ databases">
        <title>Bacterial novel species Pedobacter sp. SD-b isolated from soil.</title>
        <authorList>
            <person name="Jung H.-Y."/>
        </authorList>
    </citation>
    <scope>NUCLEOTIDE SEQUENCE [LARGE SCALE GENOMIC DNA]</scope>
    <source>
        <strain evidence="6 7">SD-b</strain>
    </source>
</reference>
<accession>A0ABS1BGW9</accession>
<feature type="transmembrane region" description="Helical" evidence="4">
    <location>
        <begin position="295"/>
        <end position="312"/>
    </location>
</feature>
<feature type="transmembrane region" description="Helical" evidence="4">
    <location>
        <begin position="5"/>
        <end position="23"/>
    </location>
</feature>
<feature type="transmembrane region" description="Helical" evidence="4">
    <location>
        <begin position="269"/>
        <end position="288"/>
    </location>
</feature>
<dbReference type="SUPFAM" id="SSF53448">
    <property type="entry name" value="Nucleotide-diphospho-sugar transferases"/>
    <property type="match status" value="1"/>
</dbReference>
<feature type="transmembrane region" description="Helical" evidence="4">
    <location>
        <begin position="318"/>
        <end position="338"/>
    </location>
</feature>
<comment type="caution">
    <text evidence="6">The sequence shown here is derived from an EMBL/GenBank/DDBJ whole genome shotgun (WGS) entry which is preliminary data.</text>
</comment>
<dbReference type="Gene3D" id="3.90.550.10">
    <property type="entry name" value="Spore Coat Polysaccharide Biosynthesis Protein SpsA, Chain A"/>
    <property type="match status" value="1"/>
</dbReference>
<proteinExistence type="inferred from homology"/>
<evidence type="ECO:0000313" key="7">
    <source>
        <dbReference type="Proteomes" id="UP000660024"/>
    </source>
</evidence>
<keyword evidence="4" id="KW-1133">Transmembrane helix</keyword>
<evidence type="ECO:0000256" key="4">
    <source>
        <dbReference type="SAM" id="Phobius"/>
    </source>
</evidence>
<name>A0ABS1BGW9_9SPHI</name>
<dbReference type="InterPro" id="IPR029044">
    <property type="entry name" value="Nucleotide-diphossugar_trans"/>
</dbReference>
<keyword evidence="2" id="KW-0328">Glycosyltransferase</keyword>
<dbReference type="EMBL" id="JAEHFY010000004">
    <property type="protein sequence ID" value="MBK0382117.1"/>
    <property type="molecule type" value="Genomic_DNA"/>
</dbReference>
<dbReference type="Pfam" id="PF00535">
    <property type="entry name" value="Glycos_transf_2"/>
    <property type="match status" value="1"/>
</dbReference>
<dbReference type="RefSeq" id="WP_200584894.1">
    <property type="nucleotide sequence ID" value="NZ_JAEHFY010000004.1"/>
</dbReference>
<dbReference type="PANTHER" id="PTHR43630:SF1">
    <property type="entry name" value="POLY-BETA-1,6-N-ACETYL-D-GLUCOSAMINE SYNTHASE"/>
    <property type="match status" value="1"/>
</dbReference>